<feature type="domain" description="ABC3 transporter permease C-terminal" evidence="7">
    <location>
        <begin position="287"/>
        <end position="397"/>
    </location>
</feature>
<evidence type="ECO:0000256" key="3">
    <source>
        <dbReference type="ARBA" id="ARBA00022692"/>
    </source>
</evidence>
<evidence type="ECO:0000256" key="2">
    <source>
        <dbReference type="ARBA" id="ARBA00022475"/>
    </source>
</evidence>
<dbReference type="Proteomes" id="UP001165367">
    <property type="component" value="Unassembled WGS sequence"/>
</dbReference>
<feature type="transmembrane region" description="Helical" evidence="6">
    <location>
        <begin position="662"/>
        <end position="686"/>
    </location>
</feature>
<evidence type="ECO:0000256" key="5">
    <source>
        <dbReference type="ARBA" id="ARBA00023136"/>
    </source>
</evidence>
<feature type="transmembrane region" description="Helical" evidence="6">
    <location>
        <begin position="744"/>
        <end position="775"/>
    </location>
</feature>
<proteinExistence type="predicted"/>
<reference evidence="9" key="1">
    <citation type="submission" date="2022-01" db="EMBL/GenBank/DDBJ databases">
        <authorList>
            <person name="Jo J.-H."/>
            <person name="Im W.-T."/>
        </authorList>
    </citation>
    <scope>NUCLEOTIDE SEQUENCE</scope>
    <source>
        <strain evidence="9">NA20</strain>
    </source>
</reference>
<feature type="domain" description="ABC3 transporter permease C-terminal" evidence="7">
    <location>
        <begin position="665"/>
        <end position="773"/>
    </location>
</feature>
<name>A0ABS9KXT4_9BACT</name>
<dbReference type="InterPro" id="IPR050250">
    <property type="entry name" value="Macrolide_Exporter_MacB"/>
</dbReference>
<evidence type="ECO:0000256" key="1">
    <source>
        <dbReference type="ARBA" id="ARBA00004651"/>
    </source>
</evidence>
<accession>A0ABS9KXT4</accession>
<feature type="transmembrane region" description="Helical" evidence="6">
    <location>
        <begin position="714"/>
        <end position="732"/>
    </location>
</feature>
<feature type="transmembrane region" description="Helical" evidence="6">
    <location>
        <begin position="327"/>
        <end position="353"/>
    </location>
</feature>
<feature type="transmembrane region" description="Helical" evidence="6">
    <location>
        <begin position="21"/>
        <end position="42"/>
    </location>
</feature>
<feature type="transmembrane region" description="Helical" evidence="6">
    <location>
        <begin position="283"/>
        <end position="302"/>
    </location>
</feature>
<feature type="domain" description="MacB-like periplasmic core" evidence="8">
    <location>
        <begin position="20"/>
        <end position="235"/>
    </location>
</feature>
<organism evidence="9 10">
    <name type="scientific">Terrimonas ginsenosidimutans</name>
    <dbReference type="NCBI Taxonomy" id="2908004"/>
    <lineage>
        <taxon>Bacteria</taxon>
        <taxon>Pseudomonadati</taxon>
        <taxon>Bacteroidota</taxon>
        <taxon>Chitinophagia</taxon>
        <taxon>Chitinophagales</taxon>
        <taxon>Chitinophagaceae</taxon>
        <taxon>Terrimonas</taxon>
    </lineage>
</organism>
<evidence type="ECO:0000259" key="7">
    <source>
        <dbReference type="Pfam" id="PF02687"/>
    </source>
</evidence>
<feature type="transmembrane region" description="Helical" evidence="6">
    <location>
        <begin position="422"/>
        <end position="442"/>
    </location>
</feature>
<evidence type="ECO:0000256" key="6">
    <source>
        <dbReference type="SAM" id="Phobius"/>
    </source>
</evidence>
<comment type="subcellular location">
    <subcellularLocation>
        <location evidence="1">Cell membrane</location>
        <topology evidence="1">Multi-pass membrane protein</topology>
    </subcellularLocation>
</comment>
<evidence type="ECO:0000259" key="8">
    <source>
        <dbReference type="Pfam" id="PF12704"/>
    </source>
</evidence>
<keyword evidence="5 6" id="KW-0472">Membrane</keyword>
<evidence type="ECO:0000313" key="10">
    <source>
        <dbReference type="Proteomes" id="UP001165367"/>
    </source>
</evidence>
<dbReference type="EMBL" id="JAKLTR010000018">
    <property type="protein sequence ID" value="MCG2617157.1"/>
    <property type="molecule type" value="Genomic_DNA"/>
</dbReference>
<comment type="caution">
    <text evidence="9">The sequence shown here is derived from an EMBL/GenBank/DDBJ whole genome shotgun (WGS) entry which is preliminary data.</text>
</comment>
<keyword evidence="3 6" id="KW-0812">Transmembrane</keyword>
<keyword evidence="10" id="KW-1185">Reference proteome</keyword>
<evidence type="ECO:0000256" key="4">
    <source>
        <dbReference type="ARBA" id="ARBA00022989"/>
    </source>
</evidence>
<protein>
    <submittedName>
        <fullName evidence="9">ABC transporter permease</fullName>
    </submittedName>
</protein>
<dbReference type="PANTHER" id="PTHR30572">
    <property type="entry name" value="MEMBRANE COMPONENT OF TRANSPORTER-RELATED"/>
    <property type="match status" value="1"/>
</dbReference>
<dbReference type="PROSITE" id="PS51257">
    <property type="entry name" value="PROKAR_LIPOPROTEIN"/>
    <property type="match status" value="1"/>
</dbReference>
<dbReference type="RefSeq" id="WP_237875694.1">
    <property type="nucleotide sequence ID" value="NZ_JAKLTR010000018.1"/>
</dbReference>
<gene>
    <name evidence="9" type="ORF">LZZ85_22870</name>
</gene>
<dbReference type="InterPro" id="IPR025857">
    <property type="entry name" value="MacB_PCD"/>
</dbReference>
<dbReference type="Pfam" id="PF02687">
    <property type="entry name" value="FtsX"/>
    <property type="match status" value="2"/>
</dbReference>
<evidence type="ECO:0000313" key="9">
    <source>
        <dbReference type="EMBL" id="MCG2617157.1"/>
    </source>
</evidence>
<keyword evidence="2" id="KW-1003">Cell membrane</keyword>
<dbReference type="InterPro" id="IPR003838">
    <property type="entry name" value="ABC3_permease_C"/>
</dbReference>
<dbReference type="Pfam" id="PF12704">
    <property type="entry name" value="MacB_PCD"/>
    <property type="match status" value="1"/>
</dbReference>
<dbReference type="PANTHER" id="PTHR30572:SF18">
    <property type="entry name" value="ABC-TYPE MACROLIDE FAMILY EXPORT SYSTEM PERMEASE COMPONENT 2"/>
    <property type="match status" value="1"/>
</dbReference>
<keyword evidence="4 6" id="KW-1133">Transmembrane helix</keyword>
<sequence>MIKNYFKVAWRNLTRNKTFSLINVLGLAIGMACTMLIALWVYNEKNWDGYHKKYDSVYQLYVNRNFNGEISTGPDLMYPLVSAIQATHPEVQHAVTVSFPGSTLMGNGETRINKTTLTVSPDFFDIFTFDFIRGNKEVLKDPDAIVMTESTAKAVFGSTDVLGQQVRLNNNRNAVVKAILKDVPRNSTVQFDGLIPFNPSSPEIKEAESEWVNCSYQVFLDVKPGTGVSSLESNLINLIRKRTNGENPTTRGSVLLHPMEKWRLFEEFRGGKNTGGRIQYVNLFTWVAVVILIIACVNFMNLSTARSEKRAREVGIRKTLGSGKKQLIAQFLSESVLLALISFLVATAVVYAAMPSFTKLLNIEVIIPYSEPAMWAIVLGIILLTGFVAGGYPAFYLSDFMPVKVLKGTILQGKQAVLPRKILVTSQFIAAIVLISATLIIYQQLQHVKKRDIGYDTNNLIQVKANKDLTKNYDAFRNELQQSGVLSSVVRTSSPLTTILGFTSGIRWQGADPNTQLIIGFLFSNNDFTKTLNAKLIDGRDFCDGDSNTVIFNKEAIRLMGLESPVGREITWAGRQRTIVGVVDNMVMTSPYEAASPMMVAYDNKWSGFANIRLNEGVDVRKSLSLIEAAYKKFSPEYPFEFRFIDDEFNQKFLNEQLIGKLAVIFAGLSIFVCCLGLFGLVSFTIERRTKEIGIRKVLGASVQQVLVLMSREFLILVGLAFLVAIPAAWWAMNEWLKNFNYRINIGAGVFLLVGSITLIIALVTVGLNASAAALRNPGKTLRSE</sequence>
<feature type="transmembrane region" description="Helical" evidence="6">
    <location>
        <begin position="373"/>
        <end position="397"/>
    </location>
</feature>